<keyword evidence="3" id="KW-0963">Cytoplasm</keyword>
<keyword evidence="4" id="KW-0762">Sugar transport</keyword>
<dbReference type="InterPro" id="IPR036662">
    <property type="entry name" value="PTS_EIIA_man-typ_sf"/>
</dbReference>
<comment type="caution">
    <text evidence="10">The sequence shown here is derived from an EMBL/GenBank/DDBJ whole genome shotgun (WGS) entry which is preliminary data.</text>
</comment>
<sequence length="151" mass="16065">MIGIIIATHGKMSDGIKDAAELIMGGTDSIETLNLFHGDDVSELGNQLTEAINKVDEGNGTIIFADLFGASPYNQSMIAINGLPEDKKDKVYVITGVNLPMILVALTQNMVGASIEDAVAAILEEASNSMVVWPTNDDSDEGDTDDDEDDF</sequence>
<dbReference type="Pfam" id="PF03610">
    <property type="entry name" value="EIIA-man"/>
    <property type="match status" value="1"/>
</dbReference>
<dbReference type="GO" id="GO:0009401">
    <property type="term" value="P:phosphoenolpyruvate-dependent sugar phosphotransferase system"/>
    <property type="evidence" value="ECO:0007669"/>
    <property type="project" value="UniProtKB-KW"/>
</dbReference>
<feature type="compositionally biased region" description="Acidic residues" evidence="8">
    <location>
        <begin position="137"/>
        <end position="151"/>
    </location>
</feature>
<dbReference type="InterPro" id="IPR033887">
    <property type="entry name" value="PTS_IIA_man"/>
</dbReference>
<evidence type="ECO:0000313" key="11">
    <source>
        <dbReference type="Proteomes" id="UP000469870"/>
    </source>
</evidence>
<evidence type="ECO:0000256" key="4">
    <source>
        <dbReference type="ARBA" id="ARBA00022597"/>
    </source>
</evidence>
<evidence type="ECO:0000256" key="2">
    <source>
        <dbReference type="ARBA" id="ARBA00022448"/>
    </source>
</evidence>
<keyword evidence="2" id="KW-0813">Transport</keyword>
<dbReference type="GO" id="GO:0016020">
    <property type="term" value="C:membrane"/>
    <property type="evidence" value="ECO:0007669"/>
    <property type="project" value="InterPro"/>
</dbReference>
<dbReference type="Gene3D" id="3.40.50.510">
    <property type="entry name" value="Phosphotransferase system, mannose-type IIA component"/>
    <property type="match status" value="1"/>
</dbReference>
<keyword evidence="7" id="KW-0418">Kinase</keyword>
<dbReference type="PANTHER" id="PTHR33799:SF1">
    <property type="entry name" value="PTS SYSTEM MANNOSE-SPECIFIC EIIAB COMPONENT-RELATED"/>
    <property type="match status" value="1"/>
</dbReference>
<dbReference type="InterPro" id="IPR051471">
    <property type="entry name" value="Bacterial_PTS_sugar_comp"/>
</dbReference>
<feature type="domain" description="PTS EIIA type-4" evidence="9">
    <location>
        <begin position="1"/>
        <end position="130"/>
    </location>
</feature>
<dbReference type="EMBL" id="WJQR01000007">
    <property type="protein sequence ID" value="MRI82067.1"/>
    <property type="molecule type" value="Genomic_DNA"/>
</dbReference>
<evidence type="ECO:0000256" key="5">
    <source>
        <dbReference type="ARBA" id="ARBA00022679"/>
    </source>
</evidence>
<reference evidence="10 11" key="1">
    <citation type="submission" date="2019-11" db="EMBL/GenBank/DDBJ databases">
        <title>Characterisation of Fundicoccus ignavus gen. nov. sp. nov., a novel genus of the family Aerococcaceae isolated from bulk tank milk.</title>
        <authorList>
            <person name="Siebert A."/>
            <person name="Huptas C."/>
            <person name="Wenning M."/>
            <person name="Scherer S."/>
            <person name="Doll E.V."/>
        </authorList>
    </citation>
    <scope>NUCLEOTIDE SEQUENCE [LARGE SCALE GENOMIC DNA]</scope>
    <source>
        <strain evidence="10 11">DSM 109653</strain>
    </source>
</reference>
<evidence type="ECO:0000256" key="7">
    <source>
        <dbReference type="ARBA" id="ARBA00022777"/>
    </source>
</evidence>
<dbReference type="GO" id="GO:0016301">
    <property type="term" value="F:kinase activity"/>
    <property type="evidence" value="ECO:0007669"/>
    <property type="project" value="UniProtKB-KW"/>
</dbReference>
<dbReference type="GO" id="GO:0005737">
    <property type="term" value="C:cytoplasm"/>
    <property type="evidence" value="ECO:0007669"/>
    <property type="project" value="UniProtKB-SubCell"/>
</dbReference>
<evidence type="ECO:0000256" key="1">
    <source>
        <dbReference type="ARBA" id="ARBA00004496"/>
    </source>
</evidence>
<evidence type="ECO:0000256" key="6">
    <source>
        <dbReference type="ARBA" id="ARBA00022683"/>
    </source>
</evidence>
<evidence type="ECO:0000256" key="8">
    <source>
        <dbReference type="SAM" id="MobiDB-lite"/>
    </source>
</evidence>
<dbReference type="InterPro" id="IPR004701">
    <property type="entry name" value="PTS_EIIA_man-typ"/>
</dbReference>
<dbReference type="AlphaFoldDB" id="A0A844C063"/>
<keyword evidence="5" id="KW-0808">Transferase</keyword>
<name>A0A844C063_9LACT</name>
<dbReference type="Proteomes" id="UP000469870">
    <property type="component" value="Unassembled WGS sequence"/>
</dbReference>
<evidence type="ECO:0000256" key="3">
    <source>
        <dbReference type="ARBA" id="ARBA00022490"/>
    </source>
</evidence>
<dbReference type="PANTHER" id="PTHR33799">
    <property type="entry name" value="PTS PERMEASE-RELATED-RELATED"/>
    <property type="match status" value="1"/>
</dbReference>
<proteinExistence type="predicted"/>
<dbReference type="RefSeq" id="WP_153862228.1">
    <property type="nucleotide sequence ID" value="NZ_WJQR01000007.1"/>
</dbReference>
<accession>A0A844C063</accession>
<dbReference type="CDD" id="cd00006">
    <property type="entry name" value="PTS_IIA_man"/>
    <property type="match status" value="1"/>
</dbReference>
<evidence type="ECO:0000313" key="10">
    <source>
        <dbReference type="EMBL" id="MRI82067.1"/>
    </source>
</evidence>
<keyword evidence="6" id="KW-0598">Phosphotransferase system</keyword>
<dbReference type="PROSITE" id="PS51096">
    <property type="entry name" value="PTS_EIIA_TYPE_4"/>
    <property type="match status" value="1"/>
</dbReference>
<comment type="subcellular location">
    <subcellularLocation>
        <location evidence="1">Cytoplasm</location>
    </subcellularLocation>
</comment>
<feature type="region of interest" description="Disordered" evidence="8">
    <location>
        <begin position="132"/>
        <end position="151"/>
    </location>
</feature>
<protein>
    <submittedName>
        <fullName evidence="10">PTS fructose transporter subunit IIA</fullName>
    </submittedName>
</protein>
<dbReference type="SUPFAM" id="SSF53062">
    <property type="entry name" value="PTS system fructose IIA component-like"/>
    <property type="match status" value="1"/>
</dbReference>
<gene>
    <name evidence="10" type="ORF">GIY11_08625</name>
</gene>
<organism evidence="10 11">
    <name type="scientific">Fundicoccus ignavus</name>
    <dbReference type="NCBI Taxonomy" id="2664442"/>
    <lineage>
        <taxon>Bacteria</taxon>
        <taxon>Bacillati</taxon>
        <taxon>Bacillota</taxon>
        <taxon>Bacilli</taxon>
        <taxon>Lactobacillales</taxon>
        <taxon>Aerococcaceae</taxon>
        <taxon>Fundicoccus</taxon>
    </lineage>
</organism>
<evidence type="ECO:0000259" key="9">
    <source>
        <dbReference type="PROSITE" id="PS51096"/>
    </source>
</evidence>